<keyword evidence="2" id="KW-0808">Transferase</keyword>
<dbReference type="GO" id="GO:0008168">
    <property type="term" value="F:methyltransferase activity"/>
    <property type="evidence" value="ECO:0007669"/>
    <property type="project" value="UniProtKB-KW"/>
</dbReference>
<dbReference type="AlphaFoldDB" id="A0A165J4Z3"/>
<keyword evidence="3" id="KW-1185">Reference proteome</keyword>
<keyword evidence="2" id="KW-0489">Methyltransferase</keyword>
<evidence type="ECO:0000313" key="3">
    <source>
        <dbReference type="Proteomes" id="UP000076632"/>
    </source>
</evidence>
<dbReference type="Gene3D" id="2.170.270.10">
    <property type="entry name" value="SET domain"/>
    <property type="match status" value="1"/>
</dbReference>
<proteinExistence type="predicted"/>
<dbReference type="InterPro" id="IPR001214">
    <property type="entry name" value="SET_dom"/>
</dbReference>
<name>A0A165J4Z3_XYLHT</name>
<dbReference type="GeneID" id="28902026"/>
<dbReference type="CDD" id="cd10540">
    <property type="entry name" value="SET_SpSet7-like"/>
    <property type="match status" value="1"/>
</dbReference>
<dbReference type="InParanoid" id="A0A165J4Z3"/>
<dbReference type="GO" id="GO:0032259">
    <property type="term" value="P:methylation"/>
    <property type="evidence" value="ECO:0007669"/>
    <property type="project" value="UniProtKB-KW"/>
</dbReference>
<accession>A0A165J4Z3</accession>
<dbReference type="Pfam" id="PF00856">
    <property type="entry name" value="SET"/>
    <property type="match status" value="1"/>
</dbReference>
<evidence type="ECO:0000313" key="2">
    <source>
        <dbReference type="EMBL" id="KZF25736.1"/>
    </source>
</evidence>
<dbReference type="OMA" id="ATYEINF"/>
<organism evidence="2 3">
    <name type="scientific">Xylona heveae (strain CBS 132557 / TC161)</name>
    <dbReference type="NCBI Taxonomy" id="1328760"/>
    <lineage>
        <taxon>Eukaryota</taxon>
        <taxon>Fungi</taxon>
        <taxon>Dikarya</taxon>
        <taxon>Ascomycota</taxon>
        <taxon>Pezizomycotina</taxon>
        <taxon>Xylonomycetes</taxon>
        <taxon>Xylonales</taxon>
        <taxon>Xylonaceae</taxon>
        <taxon>Xylona</taxon>
    </lineage>
</organism>
<dbReference type="SMART" id="SM00317">
    <property type="entry name" value="SET"/>
    <property type="match status" value="1"/>
</dbReference>
<dbReference type="Proteomes" id="UP000076632">
    <property type="component" value="Unassembled WGS sequence"/>
</dbReference>
<feature type="domain" description="SET" evidence="1">
    <location>
        <begin position="23"/>
        <end position="139"/>
    </location>
</feature>
<protein>
    <submittedName>
        <fullName evidence="2">Protein methyltransferase</fullName>
    </submittedName>
</protein>
<sequence length="170" mass="18796">MTSPATTAESASNDGQLSLKRFSNLTLKLDTPKGRGVFSTVDIARGTVIDISPVLILEPEDKALESKQLYNYTYNWPYSEGETGKTTMRQAVILGLGSMFNHSNFAQNVGFTRDPSKLVIVYTALRDIKAGEELCISYGSRLAFRDADEDKYLSDPEEGNDLLSKIELDD</sequence>
<dbReference type="RefSeq" id="XP_018191291.1">
    <property type="nucleotide sequence ID" value="XM_018336889.1"/>
</dbReference>
<dbReference type="OrthoDB" id="3180714at2759"/>
<dbReference type="STRING" id="1328760.A0A165J4Z3"/>
<evidence type="ECO:0000259" key="1">
    <source>
        <dbReference type="PROSITE" id="PS50280"/>
    </source>
</evidence>
<dbReference type="PROSITE" id="PS50280">
    <property type="entry name" value="SET"/>
    <property type="match status" value="1"/>
</dbReference>
<gene>
    <name evidence="2" type="ORF">L228DRAFT_82795</name>
</gene>
<dbReference type="EMBL" id="KV407455">
    <property type="protein sequence ID" value="KZF25736.1"/>
    <property type="molecule type" value="Genomic_DNA"/>
</dbReference>
<dbReference type="SUPFAM" id="SSF82199">
    <property type="entry name" value="SET domain"/>
    <property type="match status" value="1"/>
</dbReference>
<reference evidence="2 3" key="1">
    <citation type="journal article" date="2016" name="Fungal Biol.">
        <title>The genome of Xylona heveae provides a window into fungal endophytism.</title>
        <authorList>
            <person name="Gazis R."/>
            <person name="Kuo A."/>
            <person name="Riley R."/>
            <person name="LaButti K."/>
            <person name="Lipzen A."/>
            <person name="Lin J."/>
            <person name="Amirebrahimi M."/>
            <person name="Hesse C.N."/>
            <person name="Spatafora J.W."/>
            <person name="Henrissat B."/>
            <person name="Hainaut M."/>
            <person name="Grigoriev I.V."/>
            <person name="Hibbett D.S."/>
        </authorList>
    </citation>
    <scope>NUCLEOTIDE SEQUENCE [LARGE SCALE GENOMIC DNA]</scope>
    <source>
        <strain evidence="2 3">TC161</strain>
    </source>
</reference>
<dbReference type="InterPro" id="IPR046341">
    <property type="entry name" value="SET_dom_sf"/>
</dbReference>